<dbReference type="Proteomes" id="UP000885690">
    <property type="component" value="Unassembled WGS sequence"/>
</dbReference>
<dbReference type="InterPro" id="IPR002716">
    <property type="entry name" value="PIN_dom"/>
</dbReference>
<evidence type="ECO:0000313" key="2">
    <source>
        <dbReference type="EMBL" id="HDD53099.1"/>
    </source>
</evidence>
<gene>
    <name evidence="2" type="ORF">ENF32_03410</name>
</gene>
<protein>
    <submittedName>
        <fullName evidence="2">PIN domain-containing protein</fullName>
    </submittedName>
</protein>
<reference evidence="2" key="1">
    <citation type="journal article" date="2020" name="mSystems">
        <title>Genome- and Community-Level Interaction Insights into Carbon Utilization and Element Cycling Functions of Hydrothermarchaeota in Hydrothermal Sediment.</title>
        <authorList>
            <person name="Zhou Z."/>
            <person name="Liu Y."/>
            <person name="Xu W."/>
            <person name="Pan J."/>
            <person name="Luo Z.H."/>
            <person name="Li M."/>
        </authorList>
    </citation>
    <scope>NUCLEOTIDE SEQUENCE [LARGE SCALE GENOMIC DNA]</scope>
    <source>
        <strain evidence="2">HyVt-115</strain>
    </source>
</reference>
<organism evidence="2">
    <name type="scientific">Thermosulfidibacter takaii</name>
    <dbReference type="NCBI Taxonomy" id="412593"/>
    <lineage>
        <taxon>Bacteria</taxon>
        <taxon>Pseudomonadati</taxon>
        <taxon>Thermosulfidibacterota</taxon>
        <taxon>Thermosulfidibacteria</taxon>
        <taxon>Thermosulfidibacterales</taxon>
        <taxon>Thermosulfidibacteraceae</taxon>
    </lineage>
</organism>
<dbReference type="PANTHER" id="PTHR39664:SF2">
    <property type="entry name" value="NUCLEIC ACID-BINDING PROTEIN, CONTAINING PIN DOMAIN-RELATED"/>
    <property type="match status" value="1"/>
</dbReference>
<dbReference type="InterPro" id="IPR029060">
    <property type="entry name" value="PIN-like_dom_sf"/>
</dbReference>
<dbReference type="AlphaFoldDB" id="A0A7C0YD91"/>
<accession>A0A7C0YD91</accession>
<dbReference type="Gene3D" id="3.40.50.1010">
    <property type="entry name" value="5'-nuclease"/>
    <property type="match status" value="1"/>
</dbReference>
<dbReference type="EMBL" id="DQWS01000129">
    <property type="protein sequence ID" value="HDD53099.1"/>
    <property type="molecule type" value="Genomic_DNA"/>
</dbReference>
<dbReference type="CDD" id="cd18683">
    <property type="entry name" value="PIN_VapC-like"/>
    <property type="match status" value="1"/>
</dbReference>
<evidence type="ECO:0000259" key="1">
    <source>
        <dbReference type="Pfam" id="PF01850"/>
    </source>
</evidence>
<name>A0A7C0YD91_9BACT</name>
<dbReference type="PANTHER" id="PTHR39664">
    <property type="match status" value="1"/>
</dbReference>
<proteinExistence type="predicted"/>
<dbReference type="Pfam" id="PF01850">
    <property type="entry name" value="PIN"/>
    <property type="match status" value="1"/>
</dbReference>
<comment type="caution">
    <text evidence="2">The sequence shown here is derived from an EMBL/GenBank/DDBJ whole genome shotgun (WGS) entry which is preliminary data.</text>
</comment>
<sequence length="132" mass="15125">MKGVDTNILVRFLVADDKAQTRKVYELFKEVESKSGALFVPLVVVLELIWVLESAYKIPREEIVESIEEMLLMPILRFEHRPAVQQFVHLAPKCRCDLSDLLIGCSAREQGCENVITFDKKASKSELFELLQ</sequence>
<dbReference type="SUPFAM" id="SSF88723">
    <property type="entry name" value="PIN domain-like"/>
    <property type="match status" value="1"/>
</dbReference>
<feature type="domain" description="PIN" evidence="1">
    <location>
        <begin position="4"/>
        <end position="123"/>
    </location>
</feature>